<reference evidence="2" key="1">
    <citation type="submission" date="2016-11" db="EMBL/GenBank/DDBJ databases">
        <authorList>
            <person name="Varghese N."/>
            <person name="Submissions S."/>
        </authorList>
    </citation>
    <scope>NUCLEOTIDE SEQUENCE [LARGE SCALE GENOMIC DNA]</scope>
    <source>
        <strain evidence="2">DSM 44671</strain>
    </source>
</reference>
<dbReference type="EMBL" id="FPJG01000002">
    <property type="protein sequence ID" value="SFW12868.1"/>
    <property type="molecule type" value="Genomic_DNA"/>
</dbReference>
<dbReference type="AlphaFoldDB" id="A0A1K1LPR3"/>
<dbReference type="Proteomes" id="UP000182740">
    <property type="component" value="Unassembled WGS sequence"/>
</dbReference>
<keyword evidence="2" id="KW-1185">Reference proteome</keyword>
<name>A0A1K1LPR3_9PSEU</name>
<accession>A0A1K1LPR3</accession>
<gene>
    <name evidence="1" type="ORF">SAMN04489730_0118</name>
</gene>
<evidence type="ECO:0000313" key="2">
    <source>
        <dbReference type="Proteomes" id="UP000182740"/>
    </source>
</evidence>
<protein>
    <submittedName>
        <fullName evidence="1">Uncharacterized protein</fullName>
    </submittedName>
</protein>
<organism evidence="1 2">
    <name type="scientific">Amycolatopsis australiensis</name>
    <dbReference type="NCBI Taxonomy" id="546364"/>
    <lineage>
        <taxon>Bacteria</taxon>
        <taxon>Bacillati</taxon>
        <taxon>Actinomycetota</taxon>
        <taxon>Actinomycetes</taxon>
        <taxon>Pseudonocardiales</taxon>
        <taxon>Pseudonocardiaceae</taxon>
        <taxon>Amycolatopsis</taxon>
    </lineage>
</organism>
<sequence>MPSPTADSPISTAARRICRDVNQNVAAITRYYDAAGVYLRGHETGMHYANPADRPTDAAVRAAGRRDTANRMTEREAQDLLDAYAATGRYDGAEHGTFLEEIEFERSCARERASFDT</sequence>
<proteinExistence type="predicted"/>
<evidence type="ECO:0000313" key="1">
    <source>
        <dbReference type="EMBL" id="SFW12868.1"/>
    </source>
</evidence>
<dbReference type="RefSeq" id="WP_072474378.1">
    <property type="nucleotide sequence ID" value="NZ_FPJG01000002.1"/>
</dbReference>